<dbReference type="EMBL" id="CAJHNH020001593">
    <property type="protein sequence ID" value="CAG5123710.1"/>
    <property type="molecule type" value="Genomic_DNA"/>
</dbReference>
<comment type="subcellular location">
    <subcellularLocation>
        <location evidence="1">Secreted</location>
    </subcellularLocation>
</comment>
<dbReference type="Gene3D" id="1.10.640.10">
    <property type="entry name" value="Haem peroxidase domain superfamily, animal type"/>
    <property type="match status" value="1"/>
</dbReference>
<evidence type="ECO:0000256" key="3">
    <source>
        <dbReference type="ARBA" id="ARBA00023180"/>
    </source>
</evidence>
<protein>
    <recommendedName>
        <fullName evidence="6">Peroxidase</fullName>
    </recommendedName>
</protein>
<keyword evidence="5" id="KW-1185">Reference proteome</keyword>
<dbReference type="Proteomes" id="UP000678393">
    <property type="component" value="Unassembled WGS sequence"/>
</dbReference>
<gene>
    <name evidence="4" type="ORF">CUNI_LOCUS9268</name>
</gene>
<dbReference type="InterPro" id="IPR037120">
    <property type="entry name" value="Haem_peroxidase_sf_animal"/>
</dbReference>
<dbReference type="InterPro" id="IPR019791">
    <property type="entry name" value="Haem_peroxidase_animal"/>
</dbReference>
<dbReference type="Pfam" id="PF03098">
    <property type="entry name" value="An_peroxidase"/>
    <property type="match status" value="1"/>
</dbReference>
<keyword evidence="2" id="KW-0964">Secreted</keyword>
<dbReference type="OrthoDB" id="823504at2759"/>
<organism evidence="4 5">
    <name type="scientific">Candidula unifasciata</name>
    <dbReference type="NCBI Taxonomy" id="100452"/>
    <lineage>
        <taxon>Eukaryota</taxon>
        <taxon>Metazoa</taxon>
        <taxon>Spiralia</taxon>
        <taxon>Lophotrochozoa</taxon>
        <taxon>Mollusca</taxon>
        <taxon>Gastropoda</taxon>
        <taxon>Heterobranchia</taxon>
        <taxon>Euthyneura</taxon>
        <taxon>Panpulmonata</taxon>
        <taxon>Eupulmonata</taxon>
        <taxon>Stylommatophora</taxon>
        <taxon>Helicina</taxon>
        <taxon>Helicoidea</taxon>
        <taxon>Geomitridae</taxon>
        <taxon>Candidula</taxon>
    </lineage>
</organism>
<proteinExistence type="predicted"/>
<dbReference type="AlphaFoldDB" id="A0A8S3Z7J0"/>
<dbReference type="GO" id="GO:0006979">
    <property type="term" value="P:response to oxidative stress"/>
    <property type="evidence" value="ECO:0007669"/>
    <property type="project" value="InterPro"/>
</dbReference>
<dbReference type="GO" id="GO:0004601">
    <property type="term" value="F:peroxidase activity"/>
    <property type="evidence" value="ECO:0007669"/>
    <property type="project" value="InterPro"/>
</dbReference>
<dbReference type="SUPFAM" id="SSF48113">
    <property type="entry name" value="Heme-dependent peroxidases"/>
    <property type="match status" value="1"/>
</dbReference>
<name>A0A8S3Z7J0_9EUPU</name>
<dbReference type="PANTHER" id="PTHR11475:SF4">
    <property type="entry name" value="CHORION PEROXIDASE"/>
    <property type="match status" value="1"/>
</dbReference>
<evidence type="ECO:0000313" key="5">
    <source>
        <dbReference type="Proteomes" id="UP000678393"/>
    </source>
</evidence>
<evidence type="ECO:0008006" key="6">
    <source>
        <dbReference type="Google" id="ProtNLM"/>
    </source>
</evidence>
<dbReference type="GO" id="GO:0020037">
    <property type="term" value="F:heme binding"/>
    <property type="evidence" value="ECO:0007669"/>
    <property type="project" value="InterPro"/>
</dbReference>
<reference evidence="4" key="1">
    <citation type="submission" date="2021-04" db="EMBL/GenBank/DDBJ databases">
        <authorList>
            <consortium name="Molecular Ecology Group"/>
        </authorList>
    </citation>
    <scope>NUCLEOTIDE SEQUENCE</scope>
</reference>
<evidence type="ECO:0000313" key="4">
    <source>
        <dbReference type="EMBL" id="CAG5123710.1"/>
    </source>
</evidence>
<dbReference type="PANTHER" id="PTHR11475">
    <property type="entry name" value="OXIDASE/PEROXIDASE"/>
    <property type="match status" value="1"/>
</dbReference>
<feature type="non-terminal residue" evidence="4">
    <location>
        <position position="173"/>
    </location>
</feature>
<dbReference type="GO" id="GO:0005576">
    <property type="term" value="C:extracellular region"/>
    <property type="evidence" value="ECO:0007669"/>
    <property type="project" value="UniProtKB-SubCell"/>
</dbReference>
<evidence type="ECO:0000256" key="1">
    <source>
        <dbReference type="ARBA" id="ARBA00004613"/>
    </source>
</evidence>
<comment type="caution">
    <text evidence="4">The sequence shown here is derived from an EMBL/GenBank/DDBJ whole genome shotgun (WGS) entry which is preliminary data.</text>
</comment>
<dbReference type="PROSITE" id="PS50292">
    <property type="entry name" value="PEROXIDASE_3"/>
    <property type="match status" value="1"/>
</dbReference>
<sequence>SAVSEHLFESTRGHKDALDLIAVNIQRGRDHGIPAYYYWRRHYRLRHIRQLEEFGEAGSAMKTAYRDIRDVDLFPGGLLEPSMPGGVVGETFGHILANQFADLKFGDAHFFLHKQPPRGFRAAQIKAILSVSMSSLICANSAVSQVQADPFYMVSQRCQQVLTYNNIRLSFLF</sequence>
<evidence type="ECO:0000256" key="2">
    <source>
        <dbReference type="ARBA" id="ARBA00022525"/>
    </source>
</evidence>
<accession>A0A8S3Z7J0</accession>
<keyword evidence="3" id="KW-0325">Glycoprotein</keyword>
<dbReference type="InterPro" id="IPR010255">
    <property type="entry name" value="Haem_peroxidase_sf"/>
</dbReference>